<accession>A0ABP9S807</accession>
<organism evidence="2 3">
    <name type="scientific">Rugosimonospora acidiphila</name>
    <dbReference type="NCBI Taxonomy" id="556531"/>
    <lineage>
        <taxon>Bacteria</taxon>
        <taxon>Bacillati</taxon>
        <taxon>Actinomycetota</taxon>
        <taxon>Actinomycetes</taxon>
        <taxon>Micromonosporales</taxon>
        <taxon>Micromonosporaceae</taxon>
        <taxon>Rugosimonospora</taxon>
    </lineage>
</organism>
<dbReference type="EMBL" id="BAABJQ010000017">
    <property type="protein sequence ID" value="GAA5192251.1"/>
    <property type="molecule type" value="Genomic_DNA"/>
</dbReference>
<proteinExistence type="predicted"/>
<reference evidence="3" key="1">
    <citation type="journal article" date="2019" name="Int. J. Syst. Evol. Microbiol.">
        <title>The Global Catalogue of Microorganisms (GCM) 10K type strain sequencing project: providing services to taxonomists for standard genome sequencing and annotation.</title>
        <authorList>
            <consortium name="The Broad Institute Genomics Platform"/>
            <consortium name="The Broad Institute Genome Sequencing Center for Infectious Disease"/>
            <person name="Wu L."/>
            <person name="Ma J."/>
        </authorList>
    </citation>
    <scope>NUCLEOTIDE SEQUENCE [LARGE SCALE GENOMIC DNA]</scope>
    <source>
        <strain evidence="3">JCM 18304</strain>
    </source>
</reference>
<protein>
    <submittedName>
        <fullName evidence="2">GNAT family N-acetyltransferase</fullName>
    </submittedName>
</protein>
<dbReference type="InterPro" id="IPR000182">
    <property type="entry name" value="GNAT_dom"/>
</dbReference>
<dbReference type="PROSITE" id="PS51186">
    <property type="entry name" value="GNAT"/>
    <property type="match status" value="1"/>
</dbReference>
<feature type="domain" description="N-acetyltransferase" evidence="1">
    <location>
        <begin position="138"/>
        <end position="274"/>
    </location>
</feature>
<evidence type="ECO:0000313" key="3">
    <source>
        <dbReference type="Proteomes" id="UP001501570"/>
    </source>
</evidence>
<evidence type="ECO:0000313" key="2">
    <source>
        <dbReference type="EMBL" id="GAA5192251.1"/>
    </source>
</evidence>
<evidence type="ECO:0000259" key="1">
    <source>
        <dbReference type="PROSITE" id="PS51186"/>
    </source>
</evidence>
<dbReference type="SUPFAM" id="SSF55729">
    <property type="entry name" value="Acyl-CoA N-acyltransferases (Nat)"/>
    <property type="match status" value="1"/>
</dbReference>
<dbReference type="Pfam" id="PF13673">
    <property type="entry name" value="Acetyltransf_10"/>
    <property type="match status" value="1"/>
</dbReference>
<dbReference type="InterPro" id="IPR016181">
    <property type="entry name" value="Acyl_CoA_acyltransferase"/>
</dbReference>
<sequence>MPLRPHYCTVTGVIDSAHLLAAYDEQLRTDAETPSAISVTRHGPLRLVTFAGGRGFVTYRDLDGADAGTIRRLVAEVLAHYRADPEINRVEWKTRGHDHAPGLHETLLDNGFTADDTESIMVGEARLLAVDVPLPEGVTLRRVTEEPDVRAMVAMQDEVFGTPASDDMANAMLRRLALGDGMEMWVAEAEGQIVSAGRLEPVSGTNFAGIWGGATREQWRGRGIYRALTAARARSALHNGKTLINSDSTEYSRPILERSGLVKVSTTTPYMWKR</sequence>
<dbReference type="Gene3D" id="3.40.630.30">
    <property type="match status" value="1"/>
</dbReference>
<keyword evidence="3" id="KW-1185">Reference proteome</keyword>
<gene>
    <name evidence="2" type="ORF">GCM10023322_51460</name>
</gene>
<name>A0ABP9S807_9ACTN</name>
<dbReference type="Proteomes" id="UP001501570">
    <property type="component" value="Unassembled WGS sequence"/>
</dbReference>
<comment type="caution">
    <text evidence="2">The sequence shown here is derived from an EMBL/GenBank/DDBJ whole genome shotgun (WGS) entry which is preliminary data.</text>
</comment>
<dbReference type="CDD" id="cd04301">
    <property type="entry name" value="NAT_SF"/>
    <property type="match status" value="1"/>
</dbReference>